<evidence type="ECO:0000256" key="6">
    <source>
        <dbReference type="ARBA" id="ARBA00023065"/>
    </source>
</evidence>
<feature type="transmembrane region" description="Helical" evidence="8">
    <location>
        <begin position="216"/>
        <end position="234"/>
    </location>
</feature>
<keyword evidence="11" id="KW-1185">Reference proteome</keyword>
<dbReference type="Pfam" id="PF00999">
    <property type="entry name" value="Na_H_Exchanger"/>
    <property type="match status" value="1"/>
</dbReference>
<dbReference type="PATRIC" id="fig|28128.5.peg.2536"/>
<feature type="transmembrane region" description="Helical" evidence="8">
    <location>
        <begin position="300"/>
        <end position="321"/>
    </location>
</feature>
<evidence type="ECO:0000256" key="5">
    <source>
        <dbReference type="ARBA" id="ARBA00022989"/>
    </source>
</evidence>
<feature type="transmembrane region" description="Helical" evidence="8">
    <location>
        <begin position="125"/>
        <end position="142"/>
    </location>
</feature>
<keyword evidence="3" id="KW-0050">Antiport</keyword>
<dbReference type="PANTHER" id="PTHR43562">
    <property type="entry name" value="NAPA-TYPE SODIUM/HYDROGEN ANTIPORTER"/>
    <property type="match status" value="1"/>
</dbReference>
<dbReference type="InterPro" id="IPR006153">
    <property type="entry name" value="Cation/H_exchanger_TM"/>
</dbReference>
<feature type="transmembrane region" description="Helical" evidence="8">
    <location>
        <begin position="333"/>
        <end position="353"/>
    </location>
</feature>
<evidence type="ECO:0000256" key="2">
    <source>
        <dbReference type="ARBA" id="ARBA00022448"/>
    </source>
</evidence>
<gene>
    <name evidence="10" type="ORF">HMPREF3226_02464</name>
</gene>
<dbReference type="AlphaFoldDB" id="A0A133PVL0"/>
<dbReference type="Proteomes" id="UP000070533">
    <property type="component" value="Unassembled WGS sequence"/>
</dbReference>
<dbReference type="eggNOG" id="COG0475">
    <property type="taxonomic scope" value="Bacteria"/>
</dbReference>
<dbReference type="OrthoDB" id="9793589at2"/>
<name>A0A133PVL0_9BACT</name>
<protein>
    <submittedName>
        <fullName evidence="10">Universal stress family protein</fullName>
    </submittedName>
</protein>
<feature type="domain" description="Cation/H+ exchanger transmembrane" evidence="9">
    <location>
        <begin position="22"/>
        <end position="388"/>
    </location>
</feature>
<evidence type="ECO:0000256" key="8">
    <source>
        <dbReference type="SAM" id="Phobius"/>
    </source>
</evidence>
<keyword evidence="2" id="KW-0813">Transport</keyword>
<dbReference type="GO" id="GO:0015297">
    <property type="term" value="F:antiporter activity"/>
    <property type="evidence" value="ECO:0007669"/>
    <property type="project" value="UniProtKB-KW"/>
</dbReference>
<evidence type="ECO:0000256" key="4">
    <source>
        <dbReference type="ARBA" id="ARBA00022692"/>
    </source>
</evidence>
<feature type="transmembrane region" description="Helical" evidence="8">
    <location>
        <begin position="271"/>
        <end position="294"/>
    </location>
</feature>
<evidence type="ECO:0000256" key="1">
    <source>
        <dbReference type="ARBA" id="ARBA00004141"/>
    </source>
</evidence>
<feature type="transmembrane region" description="Helical" evidence="8">
    <location>
        <begin position="94"/>
        <end position="119"/>
    </location>
</feature>
<evidence type="ECO:0000313" key="11">
    <source>
        <dbReference type="Proteomes" id="UP000070533"/>
    </source>
</evidence>
<feature type="transmembrane region" description="Helical" evidence="8">
    <location>
        <begin position="63"/>
        <end position="82"/>
    </location>
</feature>
<dbReference type="GO" id="GO:0016020">
    <property type="term" value="C:membrane"/>
    <property type="evidence" value="ECO:0007669"/>
    <property type="project" value="UniProtKB-SubCell"/>
</dbReference>
<dbReference type="Gene3D" id="3.40.50.12370">
    <property type="match status" value="1"/>
</dbReference>
<dbReference type="RefSeq" id="WP_060941256.1">
    <property type="nucleotide sequence ID" value="NZ_CP118020.1"/>
</dbReference>
<dbReference type="eggNOG" id="COG0589">
    <property type="taxonomic scope" value="Bacteria"/>
</dbReference>
<dbReference type="Gene3D" id="1.20.1530.20">
    <property type="match status" value="1"/>
</dbReference>
<feature type="transmembrane region" description="Helical" evidence="8">
    <location>
        <begin position="186"/>
        <end position="204"/>
    </location>
</feature>
<accession>A0A133PVL0</accession>
<evidence type="ECO:0000313" key="10">
    <source>
        <dbReference type="EMBL" id="KXA33397.1"/>
    </source>
</evidence>
<feature type="transmembrane region" description="Helical" evidence="8">
    <location>
        <begin position="15"/>
        <end position="32"/>
    </location>
</feature>
<keyword evidence="7 8" id="KW-0472">Membrane</keyword>
<evidence type="ECO:0000256" key="3">
    <source>
        <dbReference type="ARBA" id="ARBA00022449"/>
    </source>
</evidence>
<proteinExistence type="predicted"/>
<evidence type="ECO:0000259" key="9">
    <source>
        <dbReference type="Pfam" id="PF00999"/>
    </source>
</evidence>
<dbReference type="GO" id="GO:1902600">
    <property type="term" value="P:proton transmembrane transport"/>
    <property type="evidence" value="ECO:0007669"/>
    <property type="project" value="InterPro"/>
</dbReference>
<keyword evidence="4 8" id="KW-0812">Transmembrane</keyword>
<organism evidence="10 11">
    <name type="scientific">Prevotella corporis</name>
    <dbReference type="NCBI Taxonomy" id="28128"/>
    <lineage>
        <taxon>Bacteria</taxon>
        <taxon>Pseudomonadati</taxon>
        <taxon>Bacteroidota</taxon>
        <taxon>Bacteroidia</taxon>
        <taxon>Bacteroidales</taxon>
        <taxon>Prevotellaceae</taxon>
        <taxon>Prevotella</taxon>
    </lineage>
</organism>
<feature type="transmembrane region" description="Helical" evidence="8">
    <location>
        <begin position="154"/>
        <end position="174"/>
    </location>
</feature>
<comment type="subcellular location">
    <subcellularLocation>
        <location evidence="1">Membrane</location>
        <topology evidence="1">Multi-pass membrane protein</topology>
    </subcellularLocation>
</comment>
<keyword evidence="6" id="KW-0406">Ion transport</keyword>
<dbReference type="CDD" id="cd00293">
    <property type="entry name" value="USP-like"/>
    <property type="match status" value="1"/>
</dbReference>
<dbReference type="SUPFAM" id="SSF52402">
    <property type="entry name" value="Adenine nucleotide alpha hydrolases-like"/>
    <property type="match status" value="1"/>
</dbReference>
<sequence length="708" mass="80069">MFSIAQYFPITDPTLIFFVVLLVILLSPIIMGRLRIPHIIGMVLAGVLVGEYGLDILKRDASFELFGSVGLYYIMFLAGLEMDMEGLKKNKGRVSIFGLLTFIIPFFLTYLMGICLLGYSEMSSLLLGCIMSSNTLVAYPIVGRYGLTQHQSSTLSVGATMISLLLALIGMATIVNSYNGGSGGAFWIWFVLKFALYISGLIWGIPRMARWFLRRYSDNVMQFIFVLAVMFLSAALSNAIGLEGIFGAFFSGLILNRFIPRFSPLMNHIEFTGNALFVPYFLIGVGMLINVRLLFTGPHIIWVVLCFVVFGTVGKGLAAYLSGLLFRLPKVVCNMLLGLTSAHAAGAIAMVMVGRKLEIAPGQFLFNDEVLNGIVMMILFTCVFSTMMTEKAAQRIRLMKKEEPEMVRTDNDERILIPVKYPDYADNLLSLAMMMRNPKHRRGLVALNVVYDDVNAAKNQEEGRQLLDHLRREASAVNVPLETQVRIAANIANGIKHAFKEFQASEIVMGLHARQEITKGFWGQFTQSLYNGLSRQIVISRIMQPLNTIRRIQVAVPSRAEFEPGFYRWLERLSRIAANTECRIVFHGRQDTLQLISGYVRNRHPSVRGEYVQMEHWKELPRLAAEVKEDHLFVIVTARKGTISYKTAMERLPEEINRFFKGKTIMIIFPDQYGDRMDGMTFAQSQHTEERSAYDVFREWIISKIRKI</sequence>
<reference evidence="11" key="1">
    <citation type="submission" date="2016-01" db="EMBL/GenBank/DDBJ databases">
        <authorList>
            <person name="Mitreva M."/>
            <person name="Pepin K.H."/>
            <person name="Mihindukulasuriya K.A."/>
            <person name="Fulton R."/>
            <person name="Fronick C."/>
            <person name="O'Laughlin M."/>
            <person name="Miner T."/>
            <person name="Herter B."/>
            <person name="Rosa B.A."/>
            <person name="Cordes M."/>
            <person name="Tomlinson C."/>
            <person name="Wollam A."/>
            <person name="Palsikar V.B."/>
            <person name="Mardis E.R."/>
            <person name="Wilson R.K."/>
        </authorList>
    </citation>
    <scope>NUCLEOTIDE SEQUENCE [LARGE SCALE GENOMIC DNA]</scope>
    <source>
        <strain evidence="11">MJR7716</strain>
    </source>
</reference>
<dbReference type="InterPro" id="IPR038770">
    <property type="entry name" value="Na+/solute_symporter_sf"/>
</dbReference>
<keyword evidence="5 8" id="KW-1133">Transmembrane helix</keyword>
<comment type="caution">
    <text evidence="10">The sequence shown here is derived from an EMBL/GenBank/DDBJ whole genome shotgun (WGS) entry which is preliminary data.</text>
</comment>
<feature type="transmembrane region" description="Helical" evidence="8">
    <location>
        <begin position="373"/>
        <end position="393"/>
    </location>
</feature>
<dbReference type="STRING" id="28128.HMPREF3226_02464"/>
<dbReference type="PANTHER" id="PTHR43562:SF4">
    <property type="entry name" value="NA(+)_H(+) ANTIPORTER NHAS5"/>
    <property type="match status" value="1"/>
</dbReference>
<evidence type="ECO:0000256" key="7">
    <source>
        <dbReference type="ARBA" id="ARBA00023136"/>
    </source>
</evidence>
<feature type="transmembrane region" description="Helical" evidence="8">
    <location>
        <begin position="39"/>
        <end position="57"/>
    </location>
</feature>
<dbReference type="EMBL" id="LRQG01000222">
    <property type="protein sequence ID" value="KXA33397.1"/>
    <property type="molecule type" value="Genomic_DNA"/>
</dbReference>